<evidence type="ECO:0000256" key="1">
    <source>
        <dbReference type="ARBA" id="ARBA00007261"/>
    </source>
</evidence>
<dbReference type="FunFam" id="3.30.830.10:FF:000008">
    <property type="entry name" value="Mitochondrial-processing peptidase subunit beta"/>
    <property type="match status" value="1"/>
</dbReference>
<sequence length="420" mass="47946">MKLYQQKMIAGVKVASCKIPYAHSVYVGVWIKAGSMYESKNTNGISHFIEHLVFKGSNLRSARQIAEEMDSIGGQLNGFTEKEDTCFYIKVLNSHIKKGIDILFDMVFNPAFREEDIYKEKQVVFEEILTELDSPEDVAYNLLAKTAWRGHSLSLPVLGTFTTIKNLSKNHILEYYERHYTKDNIVVSIAGNFDDEIFEVLEGYLSKIKPTTSNFSLTPPLWHKDVSLYEKDFEQVNLCIGLPGISYDLKKVYALAIANNAFGGGMSSRLFQKIREDKGLVYSIYSYPATYPTGGMFTIFASMTPSNFRKVYDLIIKEIEEISKKGLTKEEFDKFKEQLKINILMDQDSISTRMSSIGKSLLLFDKVHLIEDVLKIVEEISFEEVNQLAKEIIRPEEMTVSVVGKLNKKDKRWLENVNSA</sequence>
<dbReference type="SUPFAM" id="SSF63411">
    <property type="entry name" value="LuxS/MPP-like metallohydrolase"/>
    <property type="match status" value="2"/>
</dbReference>
<dbReference type="Gene3D" id="3.30.830.10">
    <property type="entry name" value="Metalloenzyme, LuxS/M16 peptidase-like"/>
    <property type="match status" value="2"/>
</dbReference>
<comment type="similarity">
    <text evidence="1 2">Belongs to the peptidase M16 family.</text>
</comment>
<dbReference type="GO" id="GO:0004222">
    <property type="term" value="F:metalloendopeptidase activity"/>
    <property type="evidence" value="ECO:0007669"/>
    <property type="project" value="InterPro"/>
</dbReference>
<dbReference type="PROSITE" id="PS00143">
    <property type="entry name" value="INSULINASE"/>
    <property type="match status" value="1"/>
</dbReference>
<dbReference type="GO" id="GO:0046872">
    <property type="term" value="F:metal ion binding"/>
    <property type="evidence" value="ECO:0007669"/>
    <property type="project" value="InterPro"/>
</dbReference>
<accession>U5CQV9</accession>
<name>U5CQV9_CALSX</name>
<dbReference type="Pfam" id="PF05193">
    <property type="entry name" value="Peptidase_M16_C"/>
    <property type="match status" value="1"/>
</dbReference>
<evidence type="ECO:0000313" key="5">
    <source>
        <dbReference type="EMBL" id="ERM92338.1"/>
    </source>
</evidence>
<gene>
    <name evidence="5" type="ORF">O163_05875</name>
</gene>
<dbReference type="InterPro" id="IPR050361">
    <property type="entry name" value="MPP/UQCRC_Complex"/>
</dbReference>
<dbReference type="AlphaFoldDB" id="U5CQV9"/>
<evidence type="ECO:0000259" key="4">
    <source>
        <dbReference type="Pfam" id="PF05193"/>
    </source>
</evidence>
<feature type="domain" description="Peptidase M16 C-terminal" evidence="4">
    <location>
        <begin position="166"/>
        <end position="339"/>
    </location>
</feature>
<dbReference type="EMBL" id="AXDC01000012">
    <property type="protein sequence ID" value="ERM92338.1"/>
    <property type="molecule type" value="Genomic_DNA"/>
</dbReference>
<organism evidence="5 6">
    <name type="scientific">Caldanaerobacter subterraneus subsp. yonseiensis KB-1</name>
    <dbReference type="NCBI Taxonomy" id="1388761"/>
    <lineage>
        <taxon>Bacteria</taxon>
        <taxon>Bacillati</taxon>
        <taxon>Bacillota</taxon>
        <taxon>Clostridia</taxon>
        <taxon>Thermoanaerobacterales</taxon>
        <taxon>Thermoanaerobacteraceae</taxon>
        <taxon>Caldanaerobacter</taxon>
    </lineage>
</organism>
<dbReference type="InterPro" id="IPR001431">
    <property type="entry name" value="Pept_M16_Zn_BS"/>
</dbReference>
<dbReference type="PANTHER" id="PTHR11851:SF49">
    <property type="entry name" value="MITOCHONDRIAL-PROCESSING PEPTIDASE SUBUNIT ALPHA"/>
    <property type="match status" value="1"/>
</dbReference>
<protein>
    <submittedName>
        <fullName evidence="5">Zinc protease</fullName>
    </submittedName>
</protein>
<keyword evidence="5" id="KW-0378">Hydrolase</keyword>
<proteinExistence type="inferred from homology"/>
<keyword evidence="5" id="KW-0645">Protease</keyword>
<evidence type="ECO:0000259" key="3">
    <source>
        <dbReference type="Pfam" id="PF00675"/>
    </source>
</evidence>
<evidence type="ECO:0000256" key="2">
    <source>
        <dbReference type="RuleBase" id="RU004447"/>
    </source>
</evidence>
<dbReference type="Proteomes" id="UP000016856">
    <property type="component" value="Unassembled WGS sequence"/>
</dbReference>
<dbReference type="Pfam" id="PF00675">
    <property type="entry name" value="Peptidase_M16"/>
    <property type="match status" value="1"/>
</dbReference>
<evidence type="ECO:0000313" key="6">
    <source>
        <dbReference type="Proteomes" id="UP000016856"/>
    </source>
</evidence>
<dbReference type="PATRIC" id="fig|1388761.3.peg.1178"/>
<dbReference type="InterPro" id="IPR011249">
    <property type="entry name" value="Metalloenz_LuxS/M16"/>
</dbReference>
<dbReference type="PANTHER" id="PTHR11851">
    <property type="entry name" value="METALLOPROTEASE"/>
    <property type="match status" value="1"/>
</dbReference>
<feature type="domain" description="Peptidase M16 N-terminal" evidence="3">
    <location>
        <begin position="13"/>
        <end position="160"/>
    </location>
</feature>
<dbReference type="InterPro" id="IPR011765">
    <property type="entry name" value="Pept_M16_N"/>
</dbReference>
<comment type="caution">
    <text evidence="5">The sequence shown here is derived from an EMBL/GenBank/DDBJ whole genome shotgun (WGS) entry which is preliminary data.</text>
</comment>
<dbReference type="InterPro" id="IPR007863">
    <property type="entry name" value="Peptidase_M16_C"/>
</dbReference>
<dbReference type="GO" id="GO:0006508">
    <property type="term" value="P:proteolysis"/>
    <property type="evidence" value="ECO:0007669"/>
    <property type="project" value="UniProtKB-KW"/>
</dbReference>
<reference evidence="5 6" key="1">
    <citation type="journal article" date="2013" name="Genome Announc.">
        <title>Draft Genome Sequence of an Anaerobic and Extremophilic Bacterium, Caldanaerobacter yonseiensis, Isolated from a Geothermal Hot Stream.</title>
        <authorList>
            <person name="Lee S.J."/>
            <person name="Lee Y.J."/>
            <person name="Park G.S."/>
            <person name="Kim B.C."/>
            <person name="Lee S.J."/>
            <person name="Shin J.H."/>
            <person name="Lee D.W."/>
        </authorList>
    </citation>
    <scope>NUCLEOTIDE SEQUENCE [LARGE SCALE GENOMIC DNA]</scope>
    <source>
        <strain evidence="5 6">KB-1</strain>
    </source>
</reference>